<dbReference type="SUPFAM" id="SSF52833">
    <property type="entry name" value="Thioredoxin-like"/>
    <property type="match status" value="1"/>
</dbReference>
<dbReference type="Gene3D" id="3.40.30.10">
    <property type="entry name" value="Glutaredoxin"/>
    <property type="match status" value="1"/>
</dbReference>
<name>A0A2N8L257_9BURK</name>
<gene>
    <name evidence="2" type="ORF">C1O66_14725</name>
</gene>
<feature type="domain" description="Thioredoxin" evidence="1">
    <location>
        <begin position="1"/>
        <end position="105"/>
    </location>
</feature>
<proteinExistence type="predicted"/>
<dbReference type="OrthoDB" id="8521206at2"/>
<evidence type="ECO:0000313" key="2">
    <source>
        <dbReference type="EMBL" id="PND39757.1"/>
    </source>
</evidence>
<dbReference type="Pfam" id="PF00085">
    <property type="entry name" value="Thioredoxin"/>
    <property type="match status" value="1"/>
</dbReference>
<dbReference type="Proteomes" id="UP000235916">
    <property type="component" value="Unassembled WGS sequence"/>
</dbReference>
<organism evidence="2 3">
    <name type="scientific">Kinneretia aquatilis</name>
    <dbReference type="NCBI Taxonomy" id="2070761"/>
    <lineage>
        <taxon>Bacteria</taxon>
        <taxon>Pseudomonadati</taxon>
        <taxon>Pseudomonadota</taxon>
        <taxon>Betaproteobacteria</taxon>
        <taxon>Burkholderiales</taxon>
        <taxon>Sphaerotilaceae</taxon>
        <taxon>Roseateles</taxon>
    </lineage>
</organism>
<reference evidence="2 3" key="1">
    <citation type="submission" date="2018-01" db="EMBL/GenBank/DDBJ databases">
        <title>Draft genome sequence of Paucibacter aquatile CR182 isolated from freshwater of the Nakdong River.</title>
        <authorList>
            <person name="Choi A."/>
            <person name="Chung E.J."/>
        </authorList>
    </citation>
    <scope>NUCLEOTIDE SEQUENCE [LARGE SCALE GENOMIC DNA]</scope>
    <source>
        <strain evidence="2 3">CR182</strain>
    </source>
</reference>
<evidence type="ECO:0000259" key="1">
    <source>
        <dbReference type="PROSITE" id="PS51352"/>
    </source>
</evidence>
<comment type="caution">
    <text evidence="2">The sequence shown here is derived from an EMBL/GenBank/DDBJ whole genome shotgun (WGS) entry which is preliminary data.</text>
</comment>
<sequence length="126" mass="13624">MPSPAVSALPSSPDAALQPMLVACLCAAWCRTCDSYHEVVAALREQFPQHRFIWVDIEDDEELVGDLEVETFPTLLIGSGAQLRFIGPVTPHLSTAQRLLATAADLPVQAGQPAAQALLMRLQRSC</sequence>
<dbReference type="AlphaFoldDB" id="A0A2N8L257"/>
<dbReference type="EMBL" id="POSP01000003">
    <property type="protein sequence ID" value="PND39757.1"/>
    <property type="molecule type" value="Genomic_DNA"/>
</dbReference>
<keyword evidence="3" id="KW-1185">Reference proteome</keyword>
<accession>A0A2N8L257</accession>
<dbReference type="InterPro" id="IPR036249">
    <property type="entry name" value="Thioredoxin-like_sf"/>
</dbReference>
<dbReference type="CDD" id="cd02947">
    <property type="entry name" value="TRX_family"/>
    <property type="match status" value="1"/>
</dbReference>
<dbReference type="InterPro" id="IPR013766">
    <property type="entry name" value="Thioredoxin_domain"/>
</dbReference>
<protein>
    <submittedName>
        <fullName evidence="2">Thiol reductase thioredoxin</fullName>
    </submittedName>
</protein>
<evidence type="ECO:0000313" key="3">
    <source>
        <dbReference type="Proteomes" id="UP000235916"/>
    </source>
</evidence>
<dbReference type="PROSITE" id="PS51352">
    <property type="entry name" value="THIOREDOXIN_2"/>
    <property type="match status" value="1"/>
</dbReference>